<proteinExistence type="predicted"/>
<organism evidence="1 2">
    <name type="scientific">Streptomyces goshikiensis</name>
    <dbReference type="NCBI Taxonomy" id="1942"/>
    <lineage>
        <taxon>Bacteria</taxon>
        <taxon>Bacillati</taxon>
        <taxon>Actinomycetota</taxon>
        <taxon>Actinomycetes</taxon>
        <taxon>Kitasatosporales</taxon>
        <taxon>Streptomycetaceae</taxon>
        <taxon>Streptomyces</taxon>
    </lineage>
</organism>
<gene>
    <name evidence="1" type="ORF">OHU17_29935</name>
</gene>
<protein>
    <recommendedName>
        <fullName evidence="3">Lipoprotein</fullName>
    </recommendedName>
</protein>
<sequence length="265" mass="28823">MAGCAEPTYQVKLLLDPATVLDADGHPLAGPAAALRLAGAVGFESAQYVDDERLSLAAQRWIIRMRRDGDEDRIRLTYKTRFAIEGDGADPAAVQRALDIAGTVNFGANDTNYVPQVNLGYARATLDFCNKKREPAPHLAPGELPGPEASRALARDRMPGKLRKWSPKPPGWAESVAANSLVYGPVRQTNHGGRLLGRALEMQVTPLRTGPGEPAWFAEITAKAATLREAVDLRSHLIAALRPQGWLLEREAFKTDLILAPRPRP</sequence>
<dbReference type="RefSeq" id="WP_073796250.1">
    <property type="nucleotide sequence ID" value="NZ_BMVE01000012.1"/>
</dbReference>
<evidence type="ECO:0000313" key="1">
    <source>
        <dbReference type="EMBL" id="WUO49713.1"/>
    </source>
</evidence>
<dbReference type="Proteomes" id="UP001432075">
    <property type="component" value="Chromosome"/>
</dbReference>
<accession>A0ABZ1RSV6</accession>
<evidence type="ECO:0008006" key="3">
    <source>
        <dbReference type="Google" id="ProtNLM"/>
    </source>
</evidence>
<evidence type="ECO:0000313" key="2">
    <source>
        <dbReference type="Proteomes" id="UP001432075"/>
    </source>
</evidence>
<name>A0ABZ1RSV6_9ACTN</name>
<dbReference type="EMBL" id="CP108057">
    <property type="protein sequence ID" value="WUO49713.1"/>
    <property type="molecule type" value="Genomic_DNA"/>
</dbReference>
<keyword evidence="2" id="KW-1185">Reference proteome</keyword>
<reference evidence="1" key="1">
    <citation type="submission" date="2022-10" db="EMBL/GenBank/DDBJ databases">
        <title>The complete genomes of actinobacterial strains from the NBC collection.</title>
        <authorList>
            <person name="Joergensen T.S."/>
            <person name="Alvarez Arevalo M."/>
            <person name="Sterndorff E.B."/>
            <person name="Faurdal D."/>
            <person name="Vuksanovic O."/>
            <person name="Mourched A.-S."/>
            <person name="Charusanti P."/>
            <person name="Shaw S."/>
            <person name="Blin K."/>
            <person name="Weber T."/>
        </authorList>
    </citation>
    <scope>NUCLEOTIDE SEQUENCE</scope>
    <source>
        <strain evidence="1">NBC_00283</strain>
    </source>
</reference>